<evidence type="ECO:0000313" key="2">
    <source>
        <dbReference type="Proteomes" id="UP001055811"/>
    </source>
</evidence>
<gene>
    <name evidence="1" type="ORF">L2E82_32619</name>
</gene>
<sequence length="127" mass="13620">MEAREPMLRLVFGGAPIIQEAKQATYDLNDALEKTYLSSNAMNGQLLSALSDSEDADTKTCLVSESSVSKHAIQAFKLLNESPAAQNVVASIACDLLSAPTREIADHINVQHVMSPLLGSNHVDARV</sequence>
<keyword evidence="2" id="KW-1185">Reference proteome</keyword>
<comment type="caution">
    <text evidence="1">The sequence shown here is derived from an EMBL/GenBank/DDBJ whole genome shotgun (WGS) entry which is preliminary data.</text>
</comment>
<protein>
    <submittedName>
        <fullName evidence="1">Uncharacterized protein</fullName>
    </submittedName>
</protein>
<reference evidence="2" key="1">
    <citation type="journal article" date="2022" name="Mol. Ecol. Resour.">
        <title>The genomes of chicory, endive, great burdock and yacon provide insights into Asteraceae palaeo-polyploidization history and plant inulin production.</title>
        <authorList>
            <person name="Fan W."/>
            <person name="Wang S."/>
            <person name="Wang H."/>
            <person name="Wang A."/>
            <person name="Jiang F."/>
            <person name="Liu H."/>
            <person name="Zhao H."/>
            <person name="Xu D."/>
            <person name="Zhang Y."/>
        </authorList>
    </citation>
    <scope>NUCLEOTIDE SEQUENCE [LARGE SCALE GENOMIC DNA]</scope>
    <source>
        <strain evidence="2">cv. Punajuju</strain>
    </source>
</reference>
<evidence type="ECO:0000313" key="1">
    <source>
        <dbReference type="EMBL" id="KAI3721603.1"/>
    </source>
</evidence>
<organism evidence="1 2">
    <name type="scientific">Cichorium intybus</name>
    <name type="common">Chicory</name>
    <dbReference type="NCBI Taxonomy" id="13427"/>
    <lineage>
        <taxon>Eukaryota</taxon>
        <taxon>Viridiplantae</taxon>
        <taxon>Streptophyta</taxon>
        <taxon>Embryophyta</taxon>
        <taxon>Tracheophyta</taxon>
        <taxon>Spermatophyta</taxon>
        <taxon>Magnoliopsida</taxon>
        <taxon>eudicotyledons</taxon>
        <taxon>Gunneridae</taxon>
        <taxon>Pentapetalae</taxon>
        <taxon>asterids</taxon>
        <taxon>campanulids</taxon>
        <taxon>Asterales</taxon>
        <taxon>Asteraceae</taxon>
        <taxon>Cichorioideae</taxon>
        <taxon>Cichorieae</taxon>
        <taxon>Cichoriinae</taxon>
        <taxon>Cichorium</taxon>
    </lineage>
</organism>
<name>A0ACB9BHQ3_CICIN</name>
<accession>A0ACB9BHQ3</accession>
<dbReference type="Proteomes" id="UP001055811">
    <property type="component" value="Linkage Group LG06"/>
</dbReference>
<proteinExistence type="predicted"/>
<dbReference type="EMBL" id="CM042014">
    <property type="protein sequence ID" value="KAI3721603.1"/>
    <property type="molecule type" value="Genomic_DNA"/>
</dbReference>
<reference evidence="1 2" key="2">
    <citation type="journal article" date="2022" name="Mol. Ecol. Resour.">
        <title>The genomes of chicory, endive, great burdock and yacon provide insights into Asteraceae paleo-polyploidization history and plant inulin production.</title>
        <authorList>
            <person name="Fan W."/>
            <person name="Wang S."/>
            <person name="Wang H."/>
            <person name="Wang A."/>
            <person name="Jiang F."/>
            <person name="Liu H."/>
            <person name="Zhao H."/>
            <person name="Xu D."/>
            <person name="Zhang Y."/>
        </authorList>
    </citation>
    <scope>NUCLEOTIDE SEQUENCE [LARGE SCALE GENOMIC DNA]</scope>
    <source>
        <strain evidence="2">cv. Punajuju</strain>
        <tissue evidence="1">Leaves</tissue>
    </source>
</reference>